<dbReference type="OrthoDB" id="9789433at2"/>
<reference evidence="2 3" key="1">
    <citation type="submission" date="2016-10" db="EMBL/GenBank/DDBJ databases">
        <authorList>
            <person name="de Groot N.N."/>
        </authorList>
    </citation>
    <scope>NUCLEOTIDE SEQUENCE [LARGE SCALE GENOMIC DNA]</scope>
    <source>
        <strain evidence="2 3">DSM 19981</strain>
    </source>
</reference>
<accession>A0A1I3XKJ9</accession>
<protein>
    <recommendedName>
        <fullName evidence="4">Lipoprotein</fullName>
    </recommendedName>
</protein>
<evidence type="ECO:0000313" key="3">
    <source>
        <dbReference type="Proteomes" id="UP000199473"/>
    </source>
</evidence>
<dbReference type="PROSITE" id="PS51257">
    <property type="entry name" value="PROKAR_LIPOPROTEIN"/>
    <property type="match status" value="1"/>
</dbReference>
<sequence length="155" mass="16750">MRRRQVVRGLLVTPFLVLAGCTPPTGEQQASAFTPTASAVATRARQSRRFDTLDQRLMIQASLGALQDLGFTIEESQSEAGIIVGSKIAGGRIRAQVSVRPVPGQSSSVVRVTFQRIVPRPGAMLALGETLDDPLLYQGFFERIAQSAFLTAHEI</sequence>
<gene>
    <name evidence="2" type="ORF">SAMN02745775_101405</name>
</gene>
<evidence type="ECO:0008006" key="4">
    <source>
        <dbReference type="Google" id="ProtNLM"/>
    </source>
</evidence>
<keyword evidence="1" id="KW-0732">Signal</keyword>
<dbReference type="AlphaFoldDB" id="A0A1I3XKJ9"/>
<dbReference type="RefSeq" id="WP_092954754.1">
    <property type="nucleotide sequence ID" value="NZ_FOSQ01000001.1"/>
</dbReference>
<dbReference type="Proteomes" id="UP000199473">
    <property type="component" value="Unassembled WGS sequence"/>
</dbReference>
<proteinExistence type="predicted"/>
<name>A0A1I3XKJ9_9PROT</name>
<keyword evidence="3" id="KW-1185">Reference proteome</keyword>
<dbReference type="STRING" id="1123062.SAMN02745775_101405"/>
<dbReference type="EMBL" id="FOSQ01000001">
    <property type="protein sequence ID" value="SFK20000.1"/>
    <property type="molecule type" value="Genomic_DNA"/>
</dbReference>
<feature type="signal peptide" evidence="1">
    <location>
        <begin position="1"/>
        <end position="19"/>
    </location>
</feature>
<feature type="chain" id="PRO_5011647353" description="Lipoprotein" evidence="1">
    <location>
        <begin position="20"/>
        <end position="155"/>
    </location>
</feature>
<organism evidence="2 3">
    <name type="scientific">Falsiroseomonas stagni DSM 19981</name>
    <dbReference type="NCBI Taxonomy" id="1123062"/>
    <lineage>
        <taxon>Bacteria</taxon>
        <taxon>Pseudomonadati</taxon>
        <taxon>Pseudomonadota</taxon>
        <taxon>Alphaproteobacteria</taxon>
        <taxon>Acetobacterales</taxon>
        <taxon>Roseomonadaceae</taxon>
        <taxon>Falsiroseomonas</taxon>
    </lineage>
</organism>
<evidence type="ECO:0000313" key="2">
    <source>
        <dbReference type="EMBL" id="SFK20000.1"/>
    </source>
</evidence>
<evidence type="ECO:0000256" key="1">
    <source>
        <dbReference type="SAM" id="SignalP"/>
    </source>
</evidence>